<organism evidence="3">
    <name type="scientific">uncultured Solirubrobacteraceae bacterium</name>
    <dbReference type="NCBI Taxonomy" id="1162706"/>
    <lineage>
        <taxon>Bacteria</taxon>
        <taxon>Bacillati</taxon>
        <taxon>Actinomycetota</taxon>
        <taxon>Thermoleophilia</taxon>
        <taxon>Solirubrobacterales</taxon>
        <taxon>Solirubrobacteraceae</taxon>
        <taxon>environmental samples</taxon>
    </lineage>
</organism>
<keyword evidence="1" id="KW-1133">Transmembrane helix</keyword>
<evidence type="ECO:0000313" key="3">
    <source>
        <dbReference type="EMBL" id="CAA9462555.1"/>
    </source>
</evidence>
<name>A0A6J4R7M1_9ACTN</name>
<dbReference type="AlphaFoldDB" id="A0A6J4R7M1"/>
<evidence type="ECO:0000256" key="2">
    <source>
        <dbReference type="SAM" id="SignalP"/>
    </source>
</evidence>
<keyword evidence="1" id="KW-0812">Transmembrane</keyword>
<sequence>MRFGEFLRVTVLLSAAAATLLAVQTLVQAAAGTDPLVIHISAGWWSAAIALGLWLGRGSAATPPIADLLAGARSQTMLPELRPAAVLLGRLWLLLSSTLLAVVIAFVLPQVASVGAGFAMIWSLAWRRQHRAVAAIEERDGVRFYVERSSPLQGIRLVRTPGFGGRFLEVDGARSDRPPA</sequence>
<proteinExistence type="predicted"/>
<keyword evidence="2" id="KW-0732">Signal</keyword>
<dbReference type="EMBL" id="CADCVJ010000016">
    <property type="protein sequence ID" value="CAA9462555.1"/>
    <property type="molecule type" value="Genomic_DNA"/>
</dbReference>
<gene>
    <name evidence="3" type="ORF">AVDCRST_MAG38-271</name>
</gene>
<evidence type="ECO:0000256" key="1">
    <source>
        <dbReference type="SAM" id="Phobius"/>
    </source>
</evidence>
<accession>A0A6J4R7M1</accession>
<feature type="chain" id="PRO_5026869400" evidence="2">
    <location>
        <begin position="30"/>
        <end position="180"/>
    </location>
</feature>
<feature type="transmembrane region" description="Helical" evidence="1">
    <location>
        <begin position="91"/>
        <end position="122"/>
    </location>
</feature>
<protein>
    <submittedName>
        <fullName evidence="3">Uncharacterized protein</fullName>
    </submittedName>
</protein>
<reference evidence="3" key="1">
    <citation type="submission" date="2020-02" db="EMBL/GenBank/DDBJ databases">
        <authorList>
            <person name="Meier V. D."/>
        </authorList>
    </citation>
    <scope>NUCLEOTIDE SEQUENCE</scope>
    <source>
        <strain evidence="3">AVDCRST_MAG38</strain>
    </source>
</reference>
<feature type="signal peptide" evidence="2">
    <location>
        <begin position="1"/>
        <end position="29"/>
    </location>
</feature>
<keyword evidence="1" id="KW-0472">Membrane</keyword>